<protein>
    <submittedName>
        <fullName evidence="2">Uncharacterized protein</fullName>
    </submittedName>
</protein>
<dbReference type="AlphaFoldDB" id="A8N8D3"/>
<reference evidence="2 3" key="1">
    <citation type="journal article" date="2010" name="Proc. Natl. Acad. Sci. U.S.A.">
        <title>Insights into evolution of multicellular fungi from the assembled chromosomes of the mushroom Coprinopsis cinerea (Coprinus cinereus).</title>
        <authorList>
            <person name="Stajich J.E."/>
            <person name="Wilke S.K."/>
            <person name="Ahren D."/>
            <person name="Au C.H."/>
            <person name="Birren B.W."/>
            <person name="Borodovsky M."/>
            <person name="Burns C."/>
            <person name="Canback B."/>
            <person name="Casselton L.A."/>
            <person name="Cheng C.K."/>
            <person name="Deng J."/>
            <person name="Dietrich F.S."/>
            <person name="Fargo D.C."/>
            <person name="Farman M.L."/>
            <person name="Gathman A.C."/>
            <person name="Goldberg J."/>
            <person name="Guigo R."/>
            <person name="Hoegger P.J."/>
            <person name="Hooker J.B."/>
            <person name="Huggins A."/>
            <person name="James T.Y."/>
            <person name="Kamada T."/>
            <person name="Kilaru S."/>
            <person name="Kodira C."/>
            <person name="Kues U."/>
            <person name="Kupfer D."/>
            <person name="Kwan H.S."/>
            <person name="Lomsadze A."/>
            <person name="Li W."/>
            <person name="Lilly W.W."/>
            <person name="Ma L.J."/>
            <person name="Mackey A.J."/>
            <person name="Manning G."/>
            <person name="Martin F."/>
            <person name="Muraguchi H."/>
            <person name="Natvig D.O."/>
            <person name="Palmerini H."/>
            <person name="Ramesh M.A."/>
            <person name="Rehmeyer C.J."/>
            <person name="Roe B.A."/>
            <person name="Shenoy N."/>
            <person name="Stanke M."/>
            <person name="Ter-Hovhannisyan V."/>
            <person name="Tunlid A."/>
            <person name="Velagapudi R."/>
            <person name="Vision T.J."/>
            <person name="Zeng Q."/>
            <person name="Zolan M.E."/>
            <person name="Pukkila P.J."/>
        </authorList>
    </citation>
    <scope>NUCLEOTIDE SEQUENCE [LARGE SCALE GENOMIC DNA]</scope>
    <source>
        <strain evidence="3">Okayama-7 / 130 / ATCC MYA-4618 / FGSC 9003</strain>
    </source>
</reference>
<dbReference type="PANTHER" id="PTHR38846:SF1">
    <property type="entry name" value="C3H1-TYPE DOMAIN-CONTAINING PROTEIN"/>
    <property type="match status" value="1"/>
</dbReference>
<dbReference type="PANTHER" id="PTHR38846">
    <property type="entry name" value="C3H1-TYPE DOMAIN-CONTAINING PROTEIN"/>
    <property type="match status" value="1"/>
</dbReference>
<feature type="compositionally biased region" description="Basic residues" evidence="1">
    <location>
        <begin position="267"/>
        <end position="280"/>
    </location>
</feature>
<dbReference type="VEuPathDB" id="FungiDB:CC1G_03980"/>
<dbReference type="OMA" id="GWEKDDE"/>
<sequence>MSDPAQIQSAPESTTGKSKPQASTYWKRRKELARAKKAASRQVQSQPDPSTNPSSPPPRIDGPLQAFFDQFLPTFMFDPRREAYREFNRMLRWRKEAFPELRLALSENAKEDRKAWLATFRRALIEHFHWRYGTDVESLPAWQGLCETVGVVPVPGELKAAREAVCNAHVNLVDLTTKYTAFTDDEGHNDNTQRIQVFPSEVALSKYTKRTGFIFPRYGVEDGTILWTLLRRIEDPPPVGTRRNEHNQIIGESVPGAAAEPSEKKGSPKKKRGARSKKGSRRTDSSDVPVNSPENGGQP</sequence>
<name>A8N8D3_COPC7</name>
<feature type="region of interest" description="Disordered" evidence="1">
    <location>
        <begin position="235"/>
        <end position="299"/>
    </location>
</feature>
<accession>A8N8D3</accession>
<feature type="compositionally biased region" description="Basic residues" evidence="1">
    <location>
        <begin position="26"/>
        <end position="39"/>
    </location>
</feature>
<feature type="compositionally biased region" description="Polar residues" evidence="1">
    <location>
        <begin position="1"/>
        <end position="24"/>
    </location>
</feature>
<gene>
    <name evidence="2" type="ORF">CC1G_03980</name>
</gene>
<dbReference type="OrthoDB" id="6105938at2759"/>
<keyword evidence="3" id="KW-1185">Reference proteome</keyword>
<feature type="region of interest" description="Disordered" evidence="1">
    <location>
        <begin position="1"/>
        <end position="63"/>
    </location>
</feature>
<dbReference type="InParanoid" id="A8N8D3"/>
<dbReference type="KEGG" id="cci:CC1G_03980"/>
<proteinExistence type="predicted"/>
<dbReference type="HOGENOM" id="CLU_081027_0_0_1"/>
<dbReference type="GeneID" id="6007550"/>
<dbReference type="EMBL" id="AACS02000007">
    <property type="protein sequence ID" value="EAU90711.2"/>
    <property type="molecule type" value="Genomic_DNA"/>
</dbReference>
<comment type="caution">
    <text evidence="2">The sequence shown here is derived from an EMBL/GenBank/DDBJ whole genome shotgun (WGS) entry which is preliminary data.</text>
</comment>
<evidence type="ECO:0000313" key="2">
    <source>
        <dbReference type="EMBL" id="EAU90711.2"/>
    </source>
</evidence>
<dbReference type="Proteomes" id="UP000001861">
    <property type="component" value="Unassembled WGS sequence"/>
</dbReference>
<evidence type="ECO:0000256" key="1">
    <source>
        <dbReference type="SAM" id="MobiDB-lite"/>
    </source>
</evidence>
<feature type="compositionally biased region" description="Polar residues" evidence="1">
    <location>
        <begin position="286"/>
        <end position="299"/>
    </location>
</feature>
<organism evidence="2 3">
    <name type="scientific">Coprinopsis cinerea (strain Okayama-7 / 130 / ATCC MYA-4618 / FGSC 9003)</name>
    <name type="common">Inky cap fungus</name>
    <name type="synonym">Hormographiella aspergillata</name>
    <dbReference type="NCBI Taxonomy" id="240176"/>
    <lineage>
        <taxon>Eukaryota</taxon>
        <taxon>Fungi</taxon>
        <taxon>Dikarya</taxon>
        <taxon>Basidiomycota</taxon>
        <taxon>Agaricomycotina</taxon>
        <taxon>Agaricomycetes</taxon>
        <taxon>Agaricomycetidae</taxon>
        <taxon>Agaricales</taxon>
        <taxon>Agaricineae</taxon>
        <taxon>Psathyrellaceae</taxon>
        <taxon>Coprinopsis</taxon>
    </lineage>
</organism>
<evidence type="ECO:0000313" key="3">
    <source>
        <dbReference type="Proteomes" id="UP000001861"/>
    </source>
</evidence>
<dbReference type="RefSeq" id="XP_001831089.2">
    <property type="nucleotide sequence ID" value="XM_001831037.2"/>
</dbReference>